<dbReference type="EMBL" id="CP033138">
    <property type="protein sequence ID" value="AYO18301.1"/>
    <property type="molecule type" value="Genomic_DNA"/>
</dbReference>
<dbReference type="Proteomes" id="UP000390336">
    <property type="component" value="Chromosome 2"/>
</dbReference>
<reference evidence="3" key="3">
    <citation type="submission" date="2019-11" db="EMBL/GenBank/DDBJ databases">
        <title>Complete genome sequence of Vibrio owensii SH-14 isolated from shrimp with acute hepatopancreatic necrosis diease.</title>
        <authorList>
            <person name="Liang X."/>
            <person name="Wang Y."/>
        </authorList>
    </citation>
    <scope>NUCLEOTIDE SEQUENCE</scope>
    <source>
        <strain evidence="3">SH14</strain>
    </source>
</reference>
<evidence type="ECO:0000313" key="3">
    <source>
        <dbReference type="EMBL" id="QGH50345.1"/>
    </source>
</evidence>
<keyword evidence="4" id="KW-1185">Reference proteome</keyword>
<gene>
    <name evidence="3" type="ORF">APZ19_25040</name>
    <name evidence="2" type="ORF">D0812_28635</name>
</gene>
<sequence length="264" mass="30709">MLKEETKNTMQEMRGMSLEQVEIDEFSVAVFEARESVKKNAQRIVKSKLRSFIGDKSTEYVQMSEDFLSFATIRLLEGIRAEKTEKVITPEQRHARQMKLWHRYKTDKDYLKKYLHTAVTSACHTRMRRWSLDTEEILSNEDDVNDGEFPSEARTREIDKSPAIRARDSRANGDRQSDEEWLVSNSSMLRVDGEFSGVDTNDLIDFFEQKKISRDELRLILSKLAGESIEHLASLSNEKSSTVQKRYQRALEKLGLTAKDLRNF</sequence>
<evidence type="ECO:0000256" key="1">
    <source>
        <dbReference type="SAM" id="MobiDB-lite"/>
    </source>
</evidence>
<evidence type="ECO:0000313" key="5">
    <source>
        <dbReference type="Proteomes" id="UP000390336"/>
    </source>
</evidence>
<feature type="compositionally biased region" description="Basic and acidic residues" evidence="1">
    <location>
        <begin position="151"/>
        <end position="178"/>
    </location>
</feature>
<dbReference type="RefSeq" id="WP_053049914.1">
    <property type="nucleotide sequence ID" value="NZ_JACDXA010000024.1"/>
</dbReference>
<accession>A0AAP9GI61</accession>
<evidence type="ECO:0000313" key="2">
    <source>
        <dbReference type="EMBL" id="AYO18301.1"/>
    </source>
</evidence>
<feature type="region of interest" description="Disordered" evidence="1">
    <location>
        <begin position="141"/>
        <end position="179"/>
    </location>
</feature>
<name>A0AAP9GI61_9VIBR</name>
<dbReference type="Proteomes" id="UP000272136">
    <property type="component" value="Chromosome 2"/>
</dbReference>
<protein>
    <submittedName>
        <fullName evidence="3">Uncharacterized protein</fullName>
    </submittedName>
</protein>
<proteinExistence type="predicted"/>
<evidence type="ECO:0000313" key="4">
    <source>
        <dbReference type="Proteomes" id="UP000272136"/>
    </source>
</evidence>
<reference evidence="3 5" key="1">
    <citation type="journal article" date="2015" name="Genome Announc.">
        <title>Draft Genome Sequence of Vibrio owensii Strain SH-14, Which Causes Shrimp Acute Hepatopancreatic Necrosis Disease.</title>
        <authorList>
            <person name="Liu L."/>
            <person name="Xiao J."/>
            <person name="Xia X."/>
            <person name="Pan Y."/>
            <person name="Yan S."/>
            <person name="Wang Y."/>
        </authorList>
    </citation>
    <scope>NUCLEOTIDE SEQUENCE [LARGE SCALE GENOMIC DNA]</scope>
    <source>
        <strain evidence="3 5">SH14</strain>
    </source>
</reference>
<dbReference type="AlphaFoldDB" id="A0AAP9GI61"/>
<organism evidence="3 5">
    <name type="scientific">Vibrio owensii</name>
    <dbReference type="NCBI Taxonomy" id="696485"/>
    <lineage>
        <taxon>Bacteria</taxon>
        <taxon>Pseudomonadati</taxon>
        <taxon>Pseudomonadota</taxon>
        <taxon>Gammaproteobacteria</taxon>
        <taxon>Vibrionales</taxon>
        <taxon>Vibrionaceae</taxon>
        <taxon>Vibrio</taxon>
    </lineage>
</organism>
<dbReference type="EMBL" id="CP045860">
    <property type="protein sequence ID" value="QGH50345.1"/>
    <property type="molecule type" value="Genomic_DNA"/>
</dbReference>
<reference evidence="2 4" key="2">
    <citation type="submission" date="2018-10" db="EMBL/GenBank/DDBJ databases">
        <title>Whole Genome of Vibrio owensii strain 170502, isolated from Acute Hepatopancreatic Necrosis Disease (AHPND) shrimp.</title>
        <authorList>
            <person name="Yan M."/>
            <person name="Wang X."/>
            <person name="Wang Y."/>
        </authorList>
    </citation>
    <scope>NUCLEOTIDE SEQUENCE [LARGE SCALE GENOMIC DNA]</scope>
    <source>
        <strain evidence="2 4">1700302</strain>
    </source>
</reference>